<sequence>MSLWACRRQVWAFHIDGIGLGPIEVAPSPPSLSSALDSTRLPSAAAAAIFLLHQTTTTTTNNNSSSRLPS</sequence>
<keyword evidence="2" id="KW-1185">Reference proteome</keyword>
<evidence type="ECO:0000313" key="1">
    <source>
        <dbReference type="EnsemblPlants" id="OGLUM02G00260.1"/>
    </source>
</evidence>
<organism evidence="1">
    <name type="scientific">Oryza glumipatula</name>
    <dbReference type="NCBI Taxonomy" id="40148"/>
    <lineage>
        <taxon>Eukaryota</taxon>
        <taxon>Viridiplantae</taxon>
        <taxon>Streptophyta</taxon>
        <taxon>Embryophyta</taxon>
        <taxon>Tracheophyta</taxon>
        <taxon>Spermatophyta</taxon>
        <taxon>Magnoliopsida</taxon>
        <taxon>Liliopsida</taxon>
        <taxon>Poales</taxon>
        <taxon>Poaceae</taxon>
        <taxon>BOP clade</taxon>
        <taxon>Oryzoideae</taxon>
        <taxon>Oryzeae</taxon>
        <taxon>Oryzinae</taxon>
        <taxon>Oryza</taxon>
    </lineage>
</organism>
<reference evidence="1" key="1">
    <citation type="submission" date="2015-04" db="UniProtKB">
        <authorList>
            <consortium name="EnsemblPlants"/>
        </authorList>
    </citation>
    <scope>IDENTIFICATION</scope>
</reference>
<proteinExistence type="predicted"/>
<dbReference type="HOGENOM" id="CLU_197058_0_0_1"/>
<dbReference type="Gramene" id="OGLUM02G00260.1">
    <property type="protein sequence ID" value="OGLUM02G00260.1"/>
    <property type="gene ID" value="OGLUM02G00260"/>
</dbReference>
<name>A0A0D9YL04_9ORYZ</name>
<dbReference type="EnsemblPlants" id="OGLUM02G00260.1">
    <property type="protein sequence ID" value="OGLUM02G00260.1"/>
    <property type="gene ID" value="OGLUM02G00260"/>
</dbReference>
<protein>
    <submittedName>
        <fullName evidence="1">Uncharacterized protein</fullName>
    </submittedName>
</protein>
<evidence type="ECO:0000313" key="2">
    <source>
        <dbReference type="Proteomes" id="UP000026961"/>
    </source>
</evidence>
<dbReference type="AlphaFoldDB" id="A0A0D9YL04"/>
<accession>A0A0D9YL04</accession>
<reference evidence="1" key="2">
    <citation type="submission" date="2018-05" db="EMBL/GenBank/DDBJ databases">
        <title>OgluRS3 (Oryza glumaepatula Reference Sequence Version 3).</title>
        <authorList>
            <person name="Zhang J."/>
            <person name="Kudrna D."/>
            <person name="Lee S."/>
            <person name="Talag J."/>
            <person name="Welchert J."/>
            <person name="Wing R.A."/>
        </authorList>
    </citation>
    <scope>NUCLEOTIDE SEQUENCE [LARGE SCALE GENOMIC DNA]</scope>
</reference>
<dbReference type="Proteomes" id="UP000026961">
    <property type="component" value="Chromosome 2"/>
</dbReference>